<evidence type="ECO:0000313" key="5">
    <source>
        <dbReference type="EMBL" id="SMP41422.1"/>
    </source>
</evidence>
<gene>
    <name evidence="5" type="ORF">SAMN06296020_101509</name>
</gene>
<protein>
    <recommendedName>
        <fullName evidence="1">Stage 0 sporulation protein A homolog</fullName>
    </recommendedName>
</protein>
<feature type="domain" description="Response regulatory" evidence="4">
    <location>
        <begin position="1"/>
        <end position="40"/>
    </location>
</feature>
<evidence type="ECO:0000259" key="4">
    <source>
        <dbReference type="PROSITE" id="PS50110"/>
    </source>
</evidence>
<name>A0AA45WTJ4_9CLOT</name>
<proteinExistence type="predicted"/>
<dbReference type="InterPro" id="IPR001789">
    <property type="entry name" value="Sig_transdc_resp-reg_receiver"/>
</dbReference>
<dbReference type="Proteomes" id="UP001158066">
    <property type="component" value="Unassembled WGS sequence"/>
</dbReference>
<sequence length="46" mass="5182">MTTALDEKQTASNAFDLGCQAFVPKPMDMEYLKKVLVELGFTEKNK</sequence>
<evidence type="ECO:0000256" key="2">
    <source>
        <dbReference type="ARBA" id="ARBA00024867"/>
    </source>
</evidence>
<dbReference type="EMBL" id="FXUF01000001">
    <property type="protein sequence ID" value="SMP41422.1"/>
    <property type="molecule type" value="Genomic_DNA"/>
</dbReference>
<comment type="caution">
    <text evidence="5">The sequence shown here is derived from an EMBL/GenBank/DDBJ whole genome shotgun (WGS) entry which is preliminary data.</text>
</comment>
<organism evidence="5 6">
    <name type="scientific">Anoxynatronum buryatiense</name>
    <dbReference type="NCBI Taxonomy" id="489973"/>
    <lineage>
        <taxon>Bacteria</taxon>
        <taxon>Bacillati</taxon>
        <taxon>Bacillota</taxon>
        <taxon>Clostridia</taxon>
        <taxon>Eubacteriales</taxon>
        <taxon>Clostridiaceae</taxon>
        <taxon>Anoxynatronum</taxon>
    </lineage>
</organism>
<dbReference type="AlphaFoldDB" id="A0AA45WTJ4"/>
<accession>A0AA45WTJ4</accession>
<evidence type="ECO:0000313" key="6">
    <source>
        <dbReference type="Proteomes" id="UP001158066"/>
    </source>
</evidence>
<dbReference type="PROSITE" id="PS50110">
    <property type="entry name" value="RESPONSE_REGULATORY"/>
    <property type="match status" value="1"/>
</dbReference>
<comment type="function">
    <text evidence="2">May play the central regulatory role in sporulation. It may be an element of the effector pathway responsible for the activation of sporulation genes in response to nutritional stress. Spo0A may act in concert with spo0H (a sigma factor) to control the expression of some genes that are critical to the sporulation process.</text>
</comment>
<evidence type="ECO:0000256" key="3">
    <source>
        <dbReference type="PROSITE-ProRule" id="PRU00169"/>
    </source>
</evidence>
<dbReference type="GO" id="GO:0000160">
    <property type="term" value="P:phosphorelay signal transduction system"/>
    <property type="evidence" value="ECO:0007669"/>
    <property type="project" value="InterPro"/>
</dbReference>
<dbReference type="InterPro" id="IPR011006">
    <property type="entry name" value="CheY-like_superfamily"/>
</dbReference>
<comment type="caution">
    <text evidence="3">Lacks conserved residue(s) required for the propagation of feature annotation.</text>
</comment>
<dbReference type="Gene3D" id="3.40.50.2300">
    <property type="match status" value="1"/>
</dbReference>
<keyword evidence="6" id="KW-1185">Reference proteome</keyword>
<reference evidence="5" key="1">
    <citation type="submission" date="2017-05" db="EMBL/GenBank/DDBJ databases">
        <authorList>
            <person name="Varghese N."/>
            <person name="Submissions S."/>
        </authorList>
    </citation>
    <scope>NUCLEOTIDE SEQUENCE</scope>
    <source>
        <strain evidence="5">Su22</strain>
    </source>
</reference>
<dbReference type="SUPFAM" id="SSF52172">
    <property type="entry name" value="CheY-like"/>
    <property type="match status" value="1"/>
</dbReference>
<evidence type="ECO:0000256" key="1">
    <source>
        <dbReference type="ARBA" id="ARBA00018672"/>
    </source>
</evidence>